<dbReference type="EMBL" id="CBLX010000004">
    <property type="protein sequence ID" value="CDG38754.1"/>
    <property type="molecule type" value="Genomic_DNA"/>
</dbReference>
<evidence type="ECO:0000313" key="2">
    <source>
        <dbReference type="Proteomes" id="UP000027583"/>
    </source>
</evidence>
<reference evidence="1 2" key="1">
    <citation type="journal article" date="2014" name="Genome Biol. Evol.">
        <title>Acetic acid bacteria genomes reveal functional traits for adaptation to life in insect guts.</title>
        <authorList>
            <person name="Chouaia B."/>
            <person name="Gaiarsa S."/>
            <person name="Crotti E."/>
            <person name="Comandatore F."/>
            <person name="Degli Esposti M."/>
            <person name="Ricci I."/>
            <person name="Alma A."/>
            <person name="Favia G."/>
            <person name="Bandi C."/>
            <person name="Daffonchio D."/>
        </authorList>
    </citation>
    <scope>NUCLEOTIDE SEQUENCE [LARGE SCALE GENOMIC DNA]</scope>
    <source>
        <strain evidence="1 2">SF2.1</strain>
    </source>
</reference>
<protein>
    <submittedName>
        <fullName evidence="1">Uncharacterized protein</fullName>
    </submittedName>
</protein>
<accession>A0A060QCB3</accession>
<dbReference type="AlphaFoldDB" id="A0A060QCB3"/>
<dbReference type="Proteomes" id="UP000027583">
    <property type="component" value="Unassembled WGS sequence"/>
</dbReference>
<name>A0A060QCB3_9PROT</name>
<evidence type="ECO:0000313" key="1">
    <source>
        <dbReference type="EMBL" id="CDG38754.1"/>
    </source>
</evidence>
<sequence>MTKAGILLQQTRDDISPCDTINRSSASLLSGFGKSRIGYREYAGWGAGDNL</sequence>
<proteinExistence type="predicted"/>
<comment type="caution">
    <text evidence="1">The sequence shown here is derived from an EMBL/GenBank/DDBJ whole genome shotgun (WGS) entry which is preliminary data.</text>
</comment>
<gene>
    <name evidence="1" type="ORF">ASAP_0709</name>
</gene>
<reference evidence="1 2" key="2">
    <citation type="journal article" date="2014" name="PLoS ONE">
        <title>Evolution of mitochondria reconstructed from the energy metabolism of living bacteria.</title>
        <authorList>
            <person name="Degli Esposti M."/>
            <person name="Chouaia B."/>
            <person name="Comandatore F."/>
            <person name="Crotti E."/>
            <person name="Sassera D."/>
            <person name="Lievens P.M."/>
            <person name="Daffonchio D."/>
            <person name="Bandi C."/>
        </authorList>
    </citation>
    <scope>NUCLEOTIDE SEQUENCE [LARGE SCALE GENOMIC DNA]</scope>
    <source>
        <strain evidence="1 2">SF2.1</strain>
    </source>
</reference>
<organism evidence="1 2">
    <name type="scientific">Asaia bogorensis</name>
    <dbReference type="NCBI Taxonomy" id="91915"/>
    <lineage>
        <taxon>Bacteria</taxon>
        <taxon>Pseudomonadati</taxon>
        <taxon>Pseudomonadota</taxon>
        <taxon>Alphaproteobacteria</taxon>
        <taxon>Acetobacterales</taxon>
        <taxon>Acetobacteraceae</taxon>
        <taxon>Asaia</taxon>
    </lineage>
</organism>